<comment type="caution">
    <text evidence="2">The sequence shown here is derived from an EMBL/GenBank/DDBJ whole genome shotgun (WGS) entry which is preliminary data.</text>
</comment>
<dbReference type="PANTHER" id="PTHR33085:SF62">
    <property type="entry name" value="OS03G0632600 PROTEIN"/>
    <property type="match status" value="1"/>
</dbReference>
<accession>A0A5J9W9M6</accession>
<dbReference type="PANTHER" id="PTHR33085">
    <property type="entry name" value="OS12G0113100 PROTEIN-RELATED"/>
    <property type="match status" value="1"/>
</dbReference>
<gene>
    <name evidence="2" type="ORF">EJB05_04498</name>
</gene>
<dbReference type="InterPro" id="IPR012871">
    <property type="entry name" value="DUF1668_ORYSA"/>
</dbReference>
<keyword evidence="3" id="KW-1185">Reference proteome</keyword>
<reference evidence="2 3" key="1">
    <citation type="journal article" date="2019" name="Sci. Rep.">
        <title>A high-quality genome of Eragrostis curvula grass provides insights into Poaceae evolution and supports new strategies to enhance forage quality.</title>
        <authorList>
            <person name="Carballo J."/>
            <person name="Santos B.A.C.M."/>
            <person name="Zappacosta D."/>
            <person name="Garbus I."/>
            <person name="Selva J.P."/>
            <person name="Gallo C.A."/>
            <person name="Diaz A."/>
            <person name="Albertini E."/>
            <person name="Caccamo M."/>
            <person name="Echenique V."/>
        </authorList>
    </citation>
    <scope>NUCLEOTIDE SEQUENCE [LARGE SCALE GENOMIC DNA]</scope>
    <source>
        <strain evidence="3">cv. Victoria</strain>
        <tissue evidence="2">Leaf</tissue>
    </source>
</reference>
<evidence type="ECO:0000313" key="2">
    <source>
        <dbReference type="EMBL" id="TVU45029.1"/>
    </source>
</evidence>
<dbReference type="AlphaFoldDB" id="A0A5J9W9M6"/>
<name>A0A5J9W9M6_9POAL</name>
<evidence type="ECO:0000256" key="1">
    <source>
        <dbReference type="SAM" id="MobiDB-lite"/>
    </source>
</evidence>
<organism evidence="2 3">
    <name type="scientific">Eragrostis curvula</name>
    <name type="common">weeping love grass</name>
    <dbReference type="NCBI Taxonomy" id="38414"/>
    <lineage>
        <taxon>Eukaryota</taxon>
        <taxon>Viridiplantae</taxon>
        <taxon>Streptophyta</taxon>
        <taxon>Embryophyta</taxon>
        <taxon>Tracheophyta</taxon>
        <taxon>Spermatophyta</taxon>
        <taxon>Magnoliopsida</taxon>
        <taxon>Liliopsida</taxon>
        <taxon>Poales</taxon>
        <taxon>Poaceae</taxon>
        <taxon>PACMAD clade</taxon>
        <taxon>Chloridoideae</taxon>
        <taxon>Eragrostideae</taxon>
        <taxon>Eragrostidinae</taxon>
        <taxon>Eragrostis</taxon>
    </lineage>
</organism>
<proteinExistence type="predicted"/>
<dbReference type="Gramene" id="TVU45029">
    <property type="protein sequence ID" value="TVU45029"/>
    <property type="gene ID" value="EJB05_04498"/>
</dbReference>
<dbReference type="Pfam" id="PF07893">
    <property type="entry name" value="DUF1668"/>
    <property type="match status" value="3"/>
</dbReference>
<evidence type="ECO:0000313" key="3">
    <source>
        <dbReference type="Proteomes" id="UP000324897"/>
    </source>
</evidence>
<dbReference type="Proteomes" id="UP000324897">
    <property type="component" value="Chromosome 5"/>
</dbReference>
<dbReference type="EMBL" id="RWGY01000004">
    <property type="protein sequence ID" value="TVU45029.1"/>
    <property type="molecule type" value="Genomic_DNA"/>
</dbReference>
<feature type="compositionally biased region" description="Basic and acidic residues" evidence="1">
    <location>
        <begin position="261"/>
        <end position="270"/>
    </location>
</feature>
<feature type="non-terminal residue" evidence="2">
    <location>
        <position position="1"/>
    </location>
</feature>
<feature type="region of interest" description="Disordered" evidence="1">
    <location>
        <begin position="241"/>
        <end position="271"/>
    </location>
</feature>
<sequence>MSLNETHWNITAFDVRSRALSVLPLPKLWAGPVFIPVGDDRLFLLSKVSFQVLNDVQSSSPFWEELPVPTLEADHYLASYAVHPDGRTIFVSVKPTRVGHDVTTTPATYAFDTAAGWTKQGDWALPFNGLAHYDADLDAWVGLAGDAHLECFRHICACDVVTPSSAGGGGEQQPCCPSWKMLRDAETPFSVDPNEEHVGACLVYCRGGRRRGEFCLVQTAVCRRRRAGEAVLLGRHKWKLQDPGGNKKETSKQGMMPTKRRSGERGDGGRTRRQQHLYLLVDDWAWGYSVRKIDLPIAADSESDPGSEQAVARLPRAVFRFEARHGKLQMAAVGTAIVAVPHNKATHGNDPPRPLQIGQVTAFDVLSRGLAVLPLHAKFRSGPPVLIPAAGDRLFLLSCRGDSFQARHCFASSATVHPDGRTIFVTANKALDPATTISATTYAFDTRAAGWTKRGDWALPFTGRAHYDADLDAWVGLAGDTSNNMRICASDVVSSSEEDGGGRQCPSWKAVSKEEALFSAEPDEEHVGACLVPMVGSGRRSEFCLVESVDYDVAGRSLSCYHPGPINERVKLRLVTFSLRYDKNGDLTTGDTRRVRYYRAPDAVGYSLLHPEAFWL</sequence>
<protein>
    <submittedName>
        <fullName evidence="2">Uncharacterized protein</fullName>
    </submittedName>
</protein>